<sequence length="160" mass="16988">MGSGIERLAAAAAIFVTLAGQGAAQSLCADDRVTVIGDFGQARFTVSVADDNQERARGLMYVQEMPTMAGMLFVYERPQPASFWMENTLIPLDMIFAGEDGTVETVHAEAQPLDRTSIFGGDEIKYVLEINGGLAEQLGIEPGAILQHPMIGPEAAAPCG</sequence>
<dbReference type="Proteomes" id="UP000314011">
    <property type="component" value="Unassembled WGS sequence"/>
</dbReference>
<proteinExistence type="predicted"/>
<dbReference type="OrthoDB" id="9808290at2"/>
<keyword evidence="2" id="KW-1185">Reference proteome</keyword>
<dbReference type="InterPro" id="IPR003795">
    <property type="entry name" value="DUF192"/>
</dbReference>
<gene>
    <name evidence="1" type="ORF">FHY64_03435</name>
</gene>
<dbReference type="InterPro" id="IPR038695">
    <property type="entry name" value="Saro_0823-like_sf"/>
</dbReference>
<dbReference type="PANTHER" id="PTHR37953:SF1">
    <property type="entry name" value="UPF0127 PROTEIN MJ1496"/>
    <property type="match status" value="1"/>
</dbReference>
<dbReference type="EMBL" id="VFFF01000001">
    <property type="protein sequence ID" value="TNY32359.1"/>
    <property type="molecule type" value="Genomic_DNA"/>
</dbReference>
<comment type="caution">
    <text evidence="1">The sequence shown here is derived from an EMBL/GenBank/DDBJ whole genome shotgun (WGS) entry which is preliminary data.</text>
</comment>
<dbReference type="RefSeq" id="WP_140193037.1">
    <property type="nucleotide sequence ID" value="NZ_CP065915.1"/>
</dbReference>
<organism evidence="1 2">
    <name type="scientific">Pelagovum pacificum</name>
    <dbReference type="NCBI Taxonomy" id="2588711"/>
    <lineage>
        <taxon>Bacteria</taxon>
        <taxon>Pseudomonadati</taxon>
        <taxon>Pseudomonadota</taxon>
        <taxon>Alphaproteobacteria</taxon>
        <taxon>Rhodobacterales</taxon>
        <taxon>Paracoccaceae</taxon>
        <taxon>Pelagovum</taxon>
    </lineage>
</organism>
<reference evidence="1 2" key="1">
    <citation type="submission" date="2019-06" db="EMBL/GenBank/DDBJ databases">
        <title>Genome of new Rhodobacteraceae sp. SM1903.</title>
        <authorList>
            <person name="Ren X."/>
        </authorList>
    </citation>
    <scope>NUCLEOTIDE SEQUENCE [LARGE SCALE GENOMIC DNA]</scope>
    <source>
        <strain evidence="1 2">SM1903</strain>
    </source>
</reference>
<dbReference type="Pfam" id="PF02643">
    <property type="entry name" value="DUF192"/>
    <property type="match status" value="1"/>
</dbReference>
<evidence type="ECO:0000313" key="1">
    <source>
        <dbReference type="EMBL" id="TNY32359.1"/>
    </source>
</evidence>
<dbReference type="Gene3D" id="2.60.120.1140">
    <property type="entry name" value="Protein of unknown function DUF192"/>
    <property type="match status" value="1"/>
</dbReference>
<dbReference type="PANTHER" id="PTHR37953">
    <property type="entry name" value="UPF0127 PROTEIN MJ1496"/>
    <property type="match status" value="1"/>
</dbReference>
<evidence type="ECO:0000313" key="2">
    <source>
        <dbReference type="Proteomes" id="UP000314011"/>
    </source>
</evidence>
<dbReference type="AlphaFoldDB" id="A0A5C5GEI1"/>
<name>A0A5C5GEI1_9RHOB</name>
<protein>
    <submittedName>
        <fullName evidence="1">DUF192 domain-containing protein</fullName>
    </submittedName>
</protein>
<accession>A0A5C5GEI1</accession>